<dbReference type="InterPro" id="IPR050237">
    <property type="entry name" value="ATP-dep_AMP-bd_enzyme"/>
</dbReference>
<evidence type="ECO:0000313" key="6">
    <source>
        <dbReference type="Proteomes" id="UP001138708"/>
    </source>
</evidence>
<keyword evidence="5" id="KW-1185">Reference proteome</keyword>
<keyword evidence="3" id="KW-0436">Ligase</keyword>
<evidence type="ECO:0000313" key="3">
    <source>
        <dbReference type="EMBL" id="MBR0659927.1"/>
    </source>
</evidence>
<gene>
    <name evidence="4" type="ORF">GWK15_05910</name>
    <name evidence="3" type="ORF">GXW75_11760</name>
</gene>
<dbReference type="Pfam" id="PF13193">
    <property type="entry name" value="AMP-binding_C"/>
    <property type="match status" value="1"/>
</dbReference>
<protein>
    <submittedName>
        <fullName evidence="3">Acyl--CoA ligase</fullName>
    </submittedName>
</protein>
<reference evidence="4 5" key="2">
    <citation type="submission" date="2020-02" db="EMBL/GenBank/DDBJ databases">
        <authorList>
            <person name="Sun Q."/>
            <person name="Inoue M."/>
        </authorList>
    </citation>
    <scope>NUCLEOTIDE SEQUENCE [LARGE SCALE GENOMIC DNA]</scope>
    <source>
        <strain evidence="4 5">KCTC 22478</strain>
    </source>
</reference>
<dbReference type="InterPro" id="IPR045851">
    <property type="entry name" value="AMP-bd_C_sf"/>
</dbReference>
<dbReference type="GO" id="GO:0016878">
    <property type="term" value="F:acid-thiol ligase activity"/>
    <property type="evidence" value="ECO:0007669"/>
    <property type="project" value="UniProtKB-ARBA"/>
</dbReference>
<organism evidence="3 6">
    <name type="scientific">Neoroseomonas oryzicola</name>
    <dbReference type="NCBI Taxonomy" id="535904"/>
    <lineage>
        <taxon>Bacteria</taxon>
        <taxon>Pseudomonadati</taxon>
        <taxon>Pseudomonadota</taxon>
        <taxon>Alphaproteobacteria</taxon>
        <taxon>Acetobacterales</taxon>
        <taxon>Acetobacteraceae</taxon>
        <taxon>Neoroseomonas</taxon>
    </lineage>
</organism>
<dbReference type="Gene3D" id="3.30.300.30">
    <property type="match status" value="1"/>
</dbReference>
<dbReference type="Gene3D" id="3.40.50.12780">
    <property type="entry name" value="N-terminal domain of ligase-like"/>
    <property type="match status" value="1"/>
</dbReference>
<evidence type="ECO:0000313" key="4">
    <source>
        <dbReference type="EMBL" id="NKE16470.1"/>
    </source>
</evidence>
<dbReference type="AlphaFoldDB" id="A0A9X9WHW7"/>
<dbReference type="Pfam" id="PF00501">
    <property type="entry name" value="AMP-binding"/>
    <property type="match status" value="1"/>
</dbReference>
<dbReference type="InterPro" id="IPR000873">
    <property type="entry name" value="AMP-dep_synth/lig_dom"/>
</dbReference>
<dbReference type="InterPro" id="IPR042099">
    <property type="entry name" value="ANL_N_sf"/>
</dbReference>
<dbReference type="CDD" id="cd04433">
    <property type="entry name" value="AFD_class_I"/>
    <property type="match status" value="1"/>
</dbReference>
<feature type="domain" description="AMP-dependent synthetase/ligase" evidence="1">
    <location>
        <begin position="14"/>
        <end position="346"/>
    </location>
</feature>
<evidence type="ECO:0000259" key="1">
    <source>
        <dbReference type="Pfam" id="PF00501"/>
    </source>
</evidence>
<dbReference type="Proteomes" id="UP000746741">
    <property type="component" value="Unassembled WGS sequence"/>
</dbReference>
<accession>A0A9X9WHW7</accession>
<dbReference type="EMBL" id="JAAVUP010000001">
    <property type="protein sequence ID" value="NKE16470.1"/>
    <property type="molecule type" value="Genomic_DNA"/>
</dbReference>
<dbReference type="SUPFAM" id="SSF56801">
    <property type="entry name" value="Acetyl-CoA synthetase-like"/>
    <property type="match status" value="1"/>
</dbReference>
<proteinExistence type="predicted"/>
<dbReference type="EMBL" id="JAAEDK010000023">
    <property type="protein sequence ID" value="MBR0659927.1"/>
    <property type="molecule type" value="Genomic_DNA"/>
</dbReference>
<comment type="caution">
    <text evidence="3">The sequence shown here is derived from an EMBL/GenBank/DDBJ whole genome shotgun (WGS) entry which is preliminary data.</text>
</comment>
<dbReference type="RefSeq" id="WP_168039989.1">
    <property type="nucleotide sequence ID" value="NZ_JAAEDK010000023.1"/>
</dbReference>
<dbReference type="PANTHER" id="PTHR43767:SF1">
    <property type="entry name" value="NONRIBOSOMAL PEPTIDE SYNTHASE PES1 (EUROFUNG)-RELATED"/>
    <property type="match status" value="1"/>
</dbReference>
<evidence type="ECO:0000259" key="2">
    <source>
        <dbReference type="Pfam" id="PF13193"/>
    </source>
</evidence>
<reference evidence="3" key="1">
    <citation type="submission" date="2020-01" db="EMBL/GenBank/DDBJ databases">
        <authorList>
            <person name="Rat A."/>
        </authorList>
    </citation>
    <scope>NUCLEOTIDE SEQUENCE</scope>
    <source>
        <strain evidence="3">LMG 31161</strain>
    </source>
</reference>
<dbReference type="PANTHER" id="PTHR43767">
    <property type="entry name" value="LONG-CHAIN-FATTY-ACID--COA LIGASE"/>
    <property type="match status" value="1"/>
</dbReference>
<dbReference type="Proteomes" id="UP001138708">
    <property type="component" value="Unassembled WGS sequence"/>
</dbReference>
<dbReference type="InterPro" id="IPR025110">
    <property type="entry name" value="AMP-bd_C"/>
</dbReference>
<dbReference type="PROSITE" id="PS00455">
    <property type="entry name" value="AMP_BINDING"/>
    <property type="match status" value="1"/>
</dbReference>
<sequence length="479" mass="49687">MDDRTAPPIVGVIEQVAAQAPDRPALIHEDGAVGYGRLVAEARGLAAQFACAGLRPGDAVGVTLAEERAAIPVSLALLRLGCRQVALPPRDPAPVREDLATRLSLVAVVGTSPLDAVGGAAIVVPDLEAAAREGEGPAAPPSLAGDVVVGTSGTTGRPKLMLADQGQLVHQAATLAGYGTVFHRQVPFDSNYGKRLTLRSLVTGGTEVLGADLTPEGLAELCARHGVTRVHMPPQVAEALFAAGARIGATWPDATRIFTTGARIPQALRLGLQQRLGCGVHVQYGATEAGMVTIAGPEEHAAHPDTVGHVLPGVEVILVDEDGRPVPQGEEGLVRIRSAGAIDRYLDDPAATARHCIDGWYQPGDVGRFAPWGALLVAGRRDDMMTLGTIKILPAEIEAVAEGFPGLRDCAAFPVRAPALGDIPVLAVVGDAGFDAAGLLAHCRARLGLRAPRKVVAVDAIPRNAMGKVLRQQLAEMAR</sequence>
<evidence type="ECO:0000313" key="5">
    <source>
        <dbReference type="Proteomes" id="UP000746741"/>
    </source>
</evidence>
<reference evidence="3" key="3">
    <citation type="journal article" date="2021" name="Syst. Appl. Microbiol.">
        <title>Roseomonas hellenica sp. nov., isolated from roots of wild-growing Alkanna tinctoria.</title>
        <authorList>
            <person name="Rat A."/>
            <person name="Naranjo H.D."/>
            <person name="Lebbe L."/>
            <person name="Cnockaert M."/>
            <person name="Krigas N."/>
            <person name="Grigoriadou K."/>
            <person name="Maloupa E."/>
            <person name="Willems A."/>
        </authorList>
    </citation>
    <scope>NUCLEOTIDE SEQUENCE</scope>
    <source>
        <strain evidence="3">LMG 31161</strain>
    </source>
</reference>
<dbReference type="InterPro" id="IPR020845">
    <property type="entry name" value="AMP-binding_CS"/>
</dbReference>
<name>A0A9X9WHW7_9PROT</name>
<feature type="domain" description="AMP-binding enzyme C-terminal" evidence="2">
    <location>
        <begin position="396"/>
        <end position="468"/>
    </location>
</feature>